<dbReference type="Gene3D" id="2.60.120.200">
    <property type="match status" value="1"/>
</dbReference>
<evidence type="ECO:0000256" key="1">
    <source>
        <dbReference type="SAM" id="SignalP"/>
    </source>
</evidence>
<dbReference type="SUPFAM" id="SSF49899">
    <property type="entry name" value="Concanavalin A-like lectins/glucanases"/>
    <property type="match status" value="1"/>
</dbReference>
<dbReference type="InterPro" id="IPR013320">
    <property type="entry name" value="ConA-like_dom_sf"/>
</dbReference>
<evidence type="ECO:0000313" key="3">
    <source>
        <dbReference type="Proteomes" id="UP001501469"/>
    </source>
</evidence>
<accession>A0ABP7TXP1</accession>
<protein>
    <recommendedName>
        <fullName evidence="4">LamG-like jellyroll fold domain-containing protein</fullName>
    </recommendedName>
</protein>
<keyword evidence="1" id="KW-0732">Signal</keyword>
<sequence length="357" mass="36586">MRMKLFTLSTLATTLLAYSAHAQGSLNTGLLGRFPFDNATTDATGNMGVNSATNIAYGPDAGNRASAALRLTSTGEVWIVPNGLLDFGITGDYSFSIGFKTISSATQAFFTNQGSSATAGNTNAQGWFLGFDNSRVGKVYFGLGGNAAQGNGIGLSTTNTYNDNAWHTAAVVVSRSSNRIQVFVDGVAQALVNNSPNPNFGSVSGTVFSIGAQGTAISNASPGTSASTTGVQTVISRFGLGFNGSLDEGRFYNRALTSTEVASLNSQVLATLAERRGETQLQLFPNPAPAGAPFTLRVAAPVVAASISVLDALGRPVPATITPAGPTGFAVAGLAPGLYSLRVSLPTGPAMRRVVVQ</sequence>
<dbReference type="NCBIfam" id="TIGR04183">
    <property type="entry name" value="Por_Secre_tail"/>
    <property type="match status" value="1"/>
</dbReference>
<organism evidence="2 3">
    <name type="scientific">Hymenobacter glaciei</name>
    <dbReference type="NCBI Taxonomy" id="877209"/>
    <lineage>
        <taxon>Bacteria</taxon>
        <taxon>Pseudomonadati</taxon>
        <taxon>Bacteroidota</taxon>
        <taxon>Cytophagia</taxon>
        <taxon>Cytophagales</taxon>
        <taxon>Hymenobacteraceae</taxon>
        <taxon>Hymenobacter</taxon>
    </lineage>
</organism>
<reference evidence="3" key="1">
    <citation type="journal article" date="2019" name="Int. J. Syst. Evol. Microbiol.">
        <title>The Global Catalogue of Microorganisms (GCM) 10K type strain sequencing project: providing services to taxonomists for standard genome sequencing and annotation.</title>
        <authorList>
            <consortium name="The Broad Institute Genomics Platform"/>
            <consortium name="The Broad Institute Genome Sequencing Center for Infectious Disease"/>
            <person name="Wu L."/>
            <person name="Ma J."/>
        </authorList>
    </citation>
    <scope>NUCLEOTIDE SEQUENCE [LARGE SCALE GENOMIC DNA]</scope>
    <source>
        <strain evidence="3">JCM 17225</strain>
    </source>
</reference>
<gene>
    <name evidence="2" type="ORF">GCM10022409_16230</name>
</gene>
<dbReference type="Proteomes" id="UP001501469">
    <property type="component" value="Unassembled WGS sequence"/>
</dbReference>
<feature type="signal peptide" evidence="1">
    <location>
        <begin position="1"/>
        <end position="22"/>
    </location>
</feature>
<keyword evidence="3" id="KW-1185">Reference proteome</keyword>
<dbReference type="EMBL" id="BAABDK010000013">
    <property type="protein sequence ID" value="GAA4032724.1"/>
    <property type="molecule type" value="Genomic_DNA"/>
</dbReference>
<feature type="chain" id="PRO_5046257839" description="LamG-like jellyroll fold domain-containing protein" evidence="1">
    <location>
        <begin position="23"/>
        <end position="357"/>
    </location>
</feature>
<evidence type="ECO:0008006" key="4">
    <source>
        <dbReference type="Google" id="ProtNLM"/>
    </source>
</evidence>
<proteinExistence type="predicted"/>
<comment type="caution">
    <text evidence="2">The sequence shown here is derived from an EMBL/GenBank/DDBJ whole genome shotgun (WGS) entry which is preliminary data.</text>
</comment>
<name>A0ABP7TXP1_9BACT</name>
<dbReference type="InterPro" id="IPR026444">
    <property type="entry name" value="Secre_tail"/>
</dbReference>
<evidence type="ECO:0000313" key="2">
    <source>
        <dbReference type="EMBL" id="GAA4032724.1"/>
    </source>
</evidence>